<dbReference type="PANTHER" id="PTHR15160:SF1">
    <property type="entry name" value="VON HIPPEL-LINDAU DISEASE TUMOR SUPPRESSOR"/>
    <property type="match status" value="1"/>
</dbReference>
<dbReference type="SUPFAM" id="SSF103256">
    <property type="entry name" value="Hypothetical protein TM0160"/>
    <property type="match status" value="1"/>
</dbReference>
<sequence>MLEVKVETVAQDLFNRPVVILREPESNRVLPIWIGQAEAWAIALELRGEKPPRPLTHDLMRNMLEQLGVRVVKVVIHDLIDSTYYATIYLEHEGKLHEIDSRPSDALALALRTGAPIYITGNVIESLMDLSMEDEESERNELERFRRLMQQLEEELGEEAH</sequence>
<comment type="caution">
    <text evidence="2">The sequence shown here is derived from an EMBL/GenBank/DDBJ whole genome shotgun (WGS) entry which is preliminary data.</text>
</comment>
<reference evidence="2 3" key="1">
    <citation type="submission" date="2022-08" db="EMBL/GenBank/DDBJ databases">
        <title>Bacterial and archaeal communities from various locations to study Microbial Dark Matter (Phase II).</title>
        <authorList>
            <person name="Stepanauskas R."/>
        </authorList>
    </citation>
    <scope>NUCLEOTIDE SEQUENCE [LARGE SCALE GENOMIC DNA]</scope>
    <source>
        <strain evidence="2 3">PD1</strain>
    </source>
</reference>
<dbReference type="EMBL" id="JANUCP010000005">
    <property type="protein sequence ID" value="MCS3920305.1"/>
    <property type="molecule type" value="Genomic_DNA"/>
</dbReference>
<dbReference type="PANTHER" id="PTHR15160">
    <property type="entry name" value="VON HIPPEL-LINDAU PROTEIN"/>
    <property type="match status" value="1"/>
</dbReference>
<dbReference type="Pfam" id="PF02577">
    <property type="entry name" value="BFN_dom"/>
    <property type="match status" value="1"/>
</dbReference>
<organism evidence="2 3">
    <name type="scientific">Candidatus Fervidibacter sacchari</name>
    <dbReference type="NCBI Taxonomy" id="1448929"/>
    <lineage>
        <taxon>Bacteria</taxon>
        <taxon>Candidatus Fervidibacterota</taxon>
        <taxon>Candidatus Fervidibacter</taxon>
    </lineage>
</organism>
<dbReference type="Proteomes" id="UP001204798">
    <property type="component" value="Unassembled WGS sequence"/>
</dbReference>
<keyword evidence="3" id="KW-1185">Reference proteome</keyword>
<dbReference type="PROSITE" id="PS51658">
    <property type="entry name" value="BFN"/>
    <property type="match status" value="1"/>
</dbReference>
<evidence type="ECO:0000313" key="3">
    <source>
        <dbReference type="Proteomes" id="UP001204798"/>
    </source>
</evidence>
<dbReference type="RefSeq" id="WP_259098966.1">
    <property type="nucleotide sequence ID" value="NZ_CP130454.1"/>
</dbReference>
<accession>A0ABT2ETT4</accession>
<dbReference type="InterPro" id="IPR003729">
    <property type="entry name" value="Bi_nuclease_dom"/>
</dbReference>
<dbReference type="Gene3D" id="3.10.690.10">
    <property type="entry name" value="Bifunctional nuclease domain"/>
    <property type="match status" value="1"/>
</dbReference>
<gene>
    <name evidence="2" type="ORF">M2350_002734</name>
</gene>
<dbReference type="InterPro" id="IPR036104">
    <property type="entry name" value="BFN_sf"/>
</dbReference>
<evidence type="ECO:0000313" key="2">
    <source>
        <dbReference type="EMBL" id="MCS3920305.1"/>
    </source>
</evidence>
<protein>
    <submittedName>
        <fullName evidence="2">Bifunctional DNase/RNase</fullName>
    </submittedName>
</protein>
<name>A0ABT2ETT4_9BACT</name>
<proteinExistence type="predicted"/>
<feature type="domain" description="BFN" evidence="1">
    <location>
        <begin position="1"/>
        <end position="131"/>
    </location>
</feature>
<evidence type="ECO:0000259" key="1">
    <source>
        <dbReference type="PROSITE" id="PS51658"/>
    </source>
</evidence>